<organism evidence="2 3">
    <name type="scientific">Stylophora pistillata</name>
    <name type="common">Smooth cauliflower coral</name>
    <dbReference type="NCBI Taxonomy" id="50429"/>
    <lineage>
        <taxon>Eukaryota</taxon>
        <taxon>Metazoa</taxon>
        <taxon>Cnidaria</taxon>
        <taxon>Anthozoa</taxon>
        <taxon>Hexacorallia</taxon>
        <taxon>Scleractinia</taxon>
        <taxon>Astrocoeniina</taxon>
        <taxon>Pocilloporidae</taxon>
        <taxon>Stylophora</taxon>
    </lineage>
</organism>
<feature type="compositionally biased region" description="Low complexity" evidence="1">
    <location>
        <begin position="61"/>
        <end position="78"/>
    </location>
</feature>
<feature type="compositionally biased region" description="Low complexity" evidence="1">
    <location>
        <begin position="523"/>
        <end position="536"/>
    </location>
</feature>
<feature type="region of interest" description="Disordered" evidence="1">
    <location>
        <begin position="523"/>
        <end position="581"/>
    </location>
</feature>
<evidence type="ECO:0000313" key="2">
    <source>
        <dbReference type="EMBL" id="PFX27543.1"/>
    </source>
</evidence>
<keyword evidence="3" id="KW-1185">Reference proteome</keyword>
<feature type="compositionally biased region" description="Acidic residues" evidence="1">
    <location>
        <begin position="539"/>
        <end position="578"/>
    </location>
</feature>
<dbReference type="SUPFAM" id="SSF48371">
    <property type="entry name" value="ARM repeat"/>
    <property type="match status" value="1"/>
</dbReference>
<reference evidence="3" key="1">
    <citation type="journal article" date="2017" name="bioRxiv">
        <title>Comparative analysis of the genomes of Stylophora pistillata and Acropora digitifera provides evidence for extensive differences between species of corals.</title>
        <authorList>
            <person name="Voolstra C.R."/>
            <person name="Li Y."/>
            <person name="Liew Y.J."/>
            <person name="Baumgarten S."/>
            <person name="Zoccola D."/>
            <person name="Flot J.-F."/>
            <person name="Tambutte S."/>
            <person name="Allemand D."/>
            <person name="Aranda M."/>
        </authorList>
    </citation>
    <scope>NUCLEOTIDE SEQUENCE [LARGE SCALE GENOMIC DNA]</scope>
</reference>
<feature type="compositionally biased region" description="Polar residues" evidence="1">
    <location>
        <begin position="110"/>
        <end position="119"/>
    </location>
</feature>
<evidence type="ECO:0000256" key="1">
    <source>
        <dbReference type="SAM" id="MobiDB-lite"/>
    </source>
</evidence>
<comment type="caution">
    <text evidence="2">The sequence shown here is derived from an EMBL/GenBank/DDBJ whole genome shotgun (WGS) entry which is preliminary data.</text>
</comment>
<dbReference type="PANTHER" id="PTHR35617">
    <property type="entry name" value="PHAGE_INTEGRASE DOMAIN-CONTAINING PROTEIN"/>
    <property type="match status" value="1"/>
</dbReference>
<gene>
    <name evidence="2" type="ORF">AWC38_SpisGene7776</name>
</gene>
<dbReference type="InterPro" id="IPR016024">
    <property type="entry name" value="ARM-type_fold"/>
</dbReference>
<feature type="region of interest" description="Disordered" evidence="1">
    <location>
        <begin position="61"/>
        <end position="129"/>
    </location>
</feature>
<name>A0A2B4SER7_STYPI</name>
<dbReference type="EMBL" id="LSMT01000101">
    <property type="protein sequence ID" value="PFX27543.1"/>
    <property type="molecule type" value="Genomic_DNA"/>
</dbReference>
<protein>
    <submittedName>
        <fullName evidence="2">Uncharacterized protein</fullName>
    </submittedName>
</protein>
<feature type="compositionally biased region" description="Basic and acidic residues" evidence="1">
    <location>
        <begin position="1"/>
        <end position="13"/>
    </location>
</feature>
<evidence type="ECO:0000313" key="3">
    <source>
        <dbReference type="Proteomes" id="UP000225706"/>
    </source>
</evidence>
<dbReference type="AlphaFoldDB" id="A0A2B4SER7"/>
<feature type="region of interest" description="Disordered" evidence="1">
    <location>
        <begin position="1"/>
        <end position="36"/>
    </location>
</feature>
<dbReference type="PANTHER" id="PTHR35617:SF3">
    <property type="entry name" value="CORE-BINDING (CB) DOMAIN-CONTAINING PROTEIN"/>
    <property type="match status" value="1"/>
</dbReference>
<proteinExistence type="predicted"/>
<sequence length="595" mass="65850">MNEASHGQEDRHSGAFIPPQESQTSSGEGNVHPTALVQQIFNNPEALTLLRRAFHQDPVIGDDSAAKSNSNSAGASKAQTAHDTFSPAAKRPRNGENPSDENLILEPGISDSSQHTSHPSGDDEDEDEFCHSARWQTSEELSSFLGTLHKPLSAFERKAITRKYPRPDVDSIYTPALDNYLPSLVPGIKTADKDLTFWQDHVLDTLGPISMLFEHNYSFLAEAKPSENVTLSFEQLKDFGAVSSNAIRLLGNASALLSKERCKTVLNKINPMALCPLLPLRSSPRLAKIYLGMVLRQGVKPDQKQQKLCFKLLQRGTPPDVLSYFEAAPPLSEDWGTAGVDLSQKLGFLLALTAMERVSEIVSHDLRYRRYLPKGVSFQLPDLTKKSSVGQNLKTSFHAGFQDNSNLCVVKCVKESETRTLRFRPSDPSQPNKLVLSYIRPHKPISSASLSRWLKDLISRAVKEIKSCKEHYDVHMSNVSQLVTLHIGAGPTSVLSHMGDFGCGVGGWTAVKKIHGNKVINTLTTPTTTPSLMKTSLNDDWDDDNDEDSDDDDDDDDGKEDDDNGDEADYDDNDDGDDSIYLKKGNRFLREMIRD</sequence>
<dbReference type="Proteomes" id="UP000225706">
    <property type="component" value="Unassembled WGS sequence"/>
</dbReference>
<accession>A0A2B4SER7</accession>